<evidence type="ECO:0000313" key="3">
    <source>
        <dbReference type="Proteomes" id="UP000092600"/>
    </source>
</evidence>
<dbReference type="InterPro" id="IPR038595">
    <property type="entry name" value="LOR_sf"/>
</dbReference>
<comment type="similarity">
    <text evidence="1">Belongs to the LOR family.</text>
</comment>
<dbReference type="InterPro" id="IPR025659">
    <property type="entry name" value="Tubby-like_C"/>
</dbReference>
<protein>
    <submittedName>
        <fullName evidence="2">Protein LURP-one-related 7</fullName>
    </submittedName>
</protein>
<proteinExistence type="inferred from homology"/>
<evidence type="ECO:0000313" key="2">
    <source>
        <dbReference type="EMBL" id="OAY77403.1"/>
    </source>
</evidence>
<dbReference type="Proteomes" id="UP000092600">
    <property type="component" value="Unassembled WGS sequence"/>
</dbReference>
<dbReference type="EMBL" id="LSRQ01001552">
    <property type="protein sequence ID" value="OAY77403.1"/>
    <property type="molecule type" value="Genomic_DNA"/>
</dbReference>
<dbReference type="AlphaFoldDB" id="A0A199VK68"/>
<dbReference type="InterPro" id="IPR007612">
    <property type="entry name" value="LOR"/>
</dbReference>
<evidence type="ECO:0000256" key="1">
    <source>
        <dbReference type="ARBA" id="ARBA00005437"/>
    </source>
</evidence>
<gene>
    <name evidence="2" type="ORF">ACMD2_20618</name>
</gene>
<sequence>MTTIMSTEQEPPILPVACGIPVDYEITKSPLAPLTGPDLTVHAASGNVVYKIDGGCCAASPSSSCGRGRTKALCDAAGSPLVSFLLRNGEWRAFKGDSLELKDTIFTVRKASASASKVELDVYLRDGNVEDPKPSFRLKGNPFRRSCTIVRENTIVAQACLLYKLRKFVYWRHKFRLTVYPGNDHILVIAMLVTFFGGSRRAEMGNCICCIFGT</sequence>
<dbReference type="STRING" id="4615.A0A199VK68"/>
<name>A0A199VK68_ANACO</name>
<dbReference type="PANTHER" id="PTHR31087">
    <property type="match status" value="1"/>
</dbReference>
<dbReference type="PANTHER" id="PTHR31087:SF85">
    <property type="entry name" value="PROTEIN LURP-ONE-RELATED 7"/>
    <property type="match status" value="1"/>
</dbReference>
<comment type="caution">
    <text evidence="2">The sequence shown here is derived from an EMBL/GenBank/DDBJ whole genome shotgun (WGS) entry which is preliminary data.</text>
</comment>
<dbReference type="Pfam" id="PF04525">
    <property type="entry name" value="LOR"/>
    <property type="match status" value="1"/>
</dbReference>
<accession>A0A199VK68</accession>
<dbReference type="Gene3D" id="2.40.160.200">
    <property type="entry name" value="LURP1-related"/>
    <property type="match status" value="1"/>
</dbReference>
<dbReference type="SUPFAM" id="SSF54518">
    <property type="entry name" value="Tubby C-terminal domain-like"/>
    <property type="match status" value="1"/>
</dbReference>
<organism evidence="2 3">
    <name type="scientific">Ananas comosus</name>
    <name type="common">Pineapple</name>
    <name type="synonym">Ananas ananas</name>
    <dbReference type="NCBI Taxonomy" id="4615"/>
    <lineage>
        <taxon>Eukaryota</taxon>
        <taxon>Viridiplantae</taxon>
        <taxon>Streptophyta</taxon>
        <taxon>Embryophyta</taxon>
        <taxon>Tracheophyta</taxon>
        <taxon>Spermatophyta</taxon>
        <taxon>Magnoliopsida</taxon>
        <taxon>Liliopsida</taxon>
        <taxon>Poales</taxon>
        <taxon>Bromeliaceae</taxon>
        <taxon>Bromelioideae</taxon>
        <taxon>Ananas</taxon>
    </lineage>
</organism>
<reference evidence="2 3" key="1">
    <citation type="journal article" date="2016" name="DNA Res.">
        <title>The draft genome of MD-2 pineapple using hybrid error correction of long reads.</title>
        <authorList>
            <person name="Redwan R.M."/>
            <person name="Saidin A."/>
            <person name="Kumar S.V."/>
        </authorList>
    </citation>
    <scope>NUCLEOTIDE SEQUENCE [LARGE SCALE GENOMIC DNA]</scope>
    <source>
        <strain evidence="3">cv. MD2</strain>
        <tissue evidence="2">Leaf</tissue>
    </source>
</reference>